<protein>
    <submittedName>
        <fullName evidence="2">Uncharacterized protein</fullName>
    </submittedName>
</protein>
<evidence type="ECO:0000313" key="2">
    <source>
        <dbReference type="EMBL" id="CEP13167.1"/>
    </source>
</evidence>
<dbReference type="Proteomes" id="UP000054107">
    <property type="component" value="Unassembled WGS sequence"/>
</dbReference>
<sequence>MQHYYAMTYNTRRNETIKIKARVRNLDSQFNQQFALFAAGSNTATMTESFLVVNQQARTRLIIAPNRQGHREIALKPTSVPRAGLRLRYDVMVQVLHRQKSPGSSPLAAEKLRTLRLAMHYEASKLLPTFQVIAPDTNGGDQLDGEDQLFFFALPLVSQLTAAENAGRREEEQELMEKNERNFHTTPTKNYNNSANNADNDDNESTTSNAI</sequence>
<keyword evidence="3" id="KW-1185">Reference proteome</keyword>
<accession>A0A0B7NCU0</accession>
<evidence type="ECO:0000313" key="3">
    <source>
        <dbReference type="Proteomes" id="UP000054107"/>
    </source>
</evidence>
<feature type="region of interest" description="Disordered" evidence="1">
    <location>
        <begin position="164"/>
        <end position="211"/>
    </location>
</feature>
<feature type="compositionally biased region" description="Basic and acidic residues" evidence="1">
    <location>
        <begin position="166"/>
        <end position="183"/>
    </location>
</feature>
<evidence type="ECO:0000256" key="1">
    <source>
        <dbReference type="SAM" id="MobiDB-lite"/>
    </source>
</evidence>
<dbReference type="EMBL" id="LN729366">
    <property type="protein sequence ID" value="CEP13167.1"/>
    <property type="molecule type" value="Genomic_DNA"/>
</dbReference>
<feature type="compositionally biased region" description="Low complexity" evidence="1">
    <location>
        <begin position="188"/>
        <end position="198"/>
    </location>
</feature>
<dbReference type="AlphaFoldDB" id="A0A0B7NCU0"/>
<organism evidence="2 3">
    <name type="scientific">Parasitella parasitica</name>
    <dbReference type="NCBI Taxonomy" id="35722"/>
    <lineage>
        <taxon>Eukaryota</taxon>
        <taxon>Fungi</taxon>
        <taxon>Fungi incertae sedis</taxon>
        <taxon>Mucoromycota</taxon>
        <taxon>Mucoromycotina</taxon>
        <taxon>Mucoromycetes</taxon>
        <taxon>Mucorales</taxon>
        <taxon>Mucorineae</taxon>
        <taxon>Mucoraceae</taxon>
        <taxon>Parasitella</taxon>
    </lineage>
</organism>
<gene>
    <name evidence="2" type="primary">PARPA_07216.1 scaffold 26768</name>
</gene>
<name>A0A0B7NCU0_9FUNG</name>
<reference evidence="2 3" key="1">
    <citation type="submission" date="2014-09" db="EMBL/GenBank/DDBJ databases">
        <authorList>
            <person name="Ellenberger Sabrina"/>
        </authorList>
    </citation>
    <scope>NUCLEOTIDE SEQUENCE [LARGE SCALE GENOMIC DNA]</scope>
    <source>
        <strain evidence="2 3">CBS 412.66</strain>
    </source>
</reference>
<proteinExistence type="predicted"/>